<protein>
    <submittedName>
        <fullName evidence="1">Uncharacterized protein</fullName>
    </submittedName>
</protein>
<gene>
    <name evidence="1" type="ORF">B1400_1533</name>
</gene>
<organism evidence="1 2">
    <name type="scientific">Bifidobacterium italicum</name>
    <dbReference type="NCBI Taxonomy" id="1960968"/>
    <lineage>
        <taxon>Bacteria</taxon>
        <taxon>Bacillati</taxon>
        <taxon>Actinomycetota</taxon>
        <taxon>Actinomycetes</taxon>
        <taxon>Bifidobacteriales</taxon>
        <taxon>Bifidobacteriaceae</taxon>
        <taxon>Bifidobacterium</taxon>
    </lineage>
</organism>
<accession>A0A2A2EFT4</accession>
<reference evidence="1 2" key="1">
    <citation type="journal article" date="2017" name="ISME J.">
        <title>Unveiling bifidobacterial biogeography across the mammalian branch of the tree of life.</title>
        <authorList>
            <person name="Milani C."/>
            <person name="Mangifesta M."/>
            <person name="Mancabelli L."/>
            <person name="Lugli G.A."/>
            <person name="James K."/>
            <person name="Duranti S."/>
            <person name="Turroni F."/>
            <person name="Ferrario C."/>
            <person name="Ossiprandi M.C."/>
            <person name="van Sinderen D."/>
            <person name="Ventura M."/>
        </authorList>
    </citation>
    <scope>NUCLEOTIDE SEQUENCE [LARGE SCALE GENOMIC DNA]</scope>
    <source>
        <strain evidence="1 2">70</strain>
    </source>
</reference>
<proteinExistence type="predicted"/>
<dbReference type="Proteomes" id="UP000217986">
    <property type="component" value="Unassembled WGS sequence"/>
</dbReference>
<keyword evidence="2" id="KW-1185">Reference proteome</keyword>
<comment type="caution">
    <text evidence="1">The sequence shown here is derived from an EMBL/GenBank/DDBJ whole genome shotgun (WGS) entry which is preliminary data.</text>
</comment>
<sequence length="65" mass="7217">MTMEMLRFDCLDMPSSGCLCDNDSIGRVCAMSDTFKCSKCGERGIYKVLGNTKRCPTCGGTMYRQ</sequence>
<evidence type="ECO:0000313" key="1">
    <source>
        <dbReference type="EMBL" id="PAU67850.1"/>
    </source>
</evidence>
<evidence type="ECO:0000313" key="2">
    <source>
        <dbReference type="Proteomes" id="UP000217986"/>
    </source>
</evidence>
<dbReference type="AlphaFoldDB" id="A0A2A2EFT4"/>
<name>A0A2A2EFT4_9BIFI</name>
<dbReference type="EMBL" id="MVOG01000033">
    <property type="protein sequence ID" value="PAU67850.1"/>
    <property type="molecule type" value="Genomic_DNA"/>
</dbReference>